<dbReference type="GO" id="GO:0003677">
    <property type="term" value="F:DNA binding"/>
    <property type="evidence" value="ECO:0007669"/>
    <property type="project" value="UniProtKB-KW"/>
</dbReference>
<dbReference type="EMBL" id="CP116968">
    <property type="protein sequence ID" value="WNM63277.1"/>
    <property type="molecule type" value="Genomic_DNA"/>
</dbReference>
<feature type="domain" description="HTH luxR-type" evidence="4">
    <location>
        <begin position="171"/>
        <end position="236"/>
    </location>
</feature>
<gene>
    <name evidence="6" type="ORF">PQG83_05855</name>
</gene>
<keyword evidence="1 3" id="KW-0597">Phosphoprotein</keyword>
<dbReference type="PANTHER" id="PTHR43214:SF43">
    <property type="entry name" value="TWO-COMPONENT RESPONSE REGULATOR"/>
    <property type="match status" value="1"/>
</dbReference>
<evidence type="ECO:0000256" key="2">
    <source>
        <dbReference type="ARBA" id="ARBA00023125"/>
    </source>
</evidence>
<accession>A0AA96GKY6</accession>
<dbReference type="Gene3D" id="3.40.50.2300">
    <property type="match status" value="1"/>
</dbReference>
<feature type="domain" description="Response regulatory" evidence="5">
    <location>
        <begin position="25"/>
        <end position="141"/>
    </location>
</feature>
<reference evidence="6 7" key="1">
    <citation type="submission" date="2023-01" db="EMBL/GenBank/DDBJ databases">
        <title>Cultivation and genomic characterization of new, ubiquitous marine nitrite-oxidizing bacteria from the Nitrospirales.</title>
        <authorList>
            <person name="Mueller A.J."/>
            <person name="Daebeler A."/>
            <person name="Herbold C.W."/>
            <person name="Kirkegaard R.H."/>
            <person name="Daims H."/>
        </authorList>
    </citation>
    <scope>NUCLEOTIDE SEQUENCE [LARGE SCALE GENOMIC DNA]</scope>
    <source>
        <strain evidence="6 7">DK</strain>
    </source>
</reference>
<evidence type="ECO:0000259" key="4">
    <source>
        <dbReference type="PROSITE" id="PS50043"/>
    </source>
</evidence>
<sequence length="244" mass="26120">MESSSVLAPPFMAALYLKNRLMKIRIFIVDDHAVLRSGLRLLINGQSDMEVVGESGGAPSALEAVQELLPHVILMDLAMQGHMHIDTIGELKKCCPSGNILVLTMHTESGYVRGSLAAGAAGYVVKSAADTELLTAIRTVAQGKTFVDWTVGKGVGQDLPAAPRKRLADRAPGLLGELSPREREIFGLVAQGFTNQHIAEQLGISVKSVETYRARVMEKLGLRSRADLVQFALSCGVLTSGNSL</sequence>
<dbReference type="SMART" id="SM00448">
    <property type="entry name" value="REC"/>
    <property type="match status" value="1"/>
</dbReference>
<evidence type="ECO:0000313" key="7">
    <source>
        <dbReference type="Proteomes" id="UP001302494"/>
    </source>
</evidence>
<protein>
    <submittedName>
        <fullName evidence="6">Response regulator transcription factor</fullName>
    </submittedName>
</protein>
<keyword evidence="2" id="KW-0238">DNA-binding</keyword>
<evidence type="ECO:0000313" key="6">
    <source>
        <dbReference type="EMBL" id="WNM63277.1"/>
    </source>
</evidence>
<proteinExistence type="predicted"/>
<dbReference type="InterPro" id="IPR011006">
    <property type="entry name" value="CheY-like_superfamily"/>
</dbReference>
<dbReference type="SUPFAM" id="SSF46894">
    <property type="entry name" value="C-terminal effector domain of the bipartite response regulators"/>
    <property type="match status" value="1"/>
</dbReference>
<organism evidence="6 7">
    <name type="scientific">Candidatus Nitrospira neomarina</name>
    <dbReference type="NCBI Taxonomy" id="3020899"/>
    <lineage>
        <taxon>Bacteria</taxon>
        <taxon>Pseudomonadati</taxon>
        <taxon>Nitrospirota</taxon>
        <taxon>Nitrospiria</taxon>
        <taxon>Nitrospirales</taxon>
        <taxon>Nitrospiraceae</taxon>
        <taxon>Nitrospira</taxon>
    </lineage>
</organism>
<dbReference type="PROSITE" id="PS50110">
    <property type="entry name" value="RESPONSE_REGULATORY"/>
    <property type="match status" value="1"/>
</dbReference>
<evidence type="ECO:0000256" key="3">
    <source>
        <dbReference type="PROSITE-ProRule" id="PRU00169"/>
    </source>
</evidence>
<dbReference type="CDD" id="cd06170">
    <property type="entry name" value="LuxR_C_like"/>
    <property type="match status" value="1"/>
</dbReference>
<evidence type="ECO:0000256" key="1">
    <source>
        <dbReference type="ARBA" id="ARBA00022553"/>
    </source>
</evidence>
<keyword evidence="7" id="KW-1185">Reference proteome</keyword>
<dbReference type="InterPro" id="IPR016032">
    <property type="entry name" value="Sig_transdc_resp-reg_C-effctor"/>
</dbReference>
<dbReference type="InterPro" id="IPR058245">
    <property type="entry name" value="NreC/VraR/RcsB-like_REC"/>
</dbReference>
<dbReference type="KEGG" id="nneo:PQG83_05855"/>
<dbReference type="Pfam" id="PF00196">
    <property type="entry name" value="GerE"/>
    <property type="match status" value="1"/>
</dbReference>
<dbReference type="Pfam" id="PF00072">
    <property type="entry name" value="Response_reg"/>
    <property type="match status" value="1"/>
</dbReference>
<dbReference type="GO" id="GO:0000160">
    <property type="term" value="P:phosphorelay signal transduction system"/>
    <property type="evidence" value="ECO:0007669"/>
    <property type="project" value="InterPro"/>
</dbReference>
<dbReference type="PROSITE" id="PS50043">
    <property type="entry name" value="HTH_LUXR_2"/>
    <property type="match status" value="1"/>
</dbReference>
<dbReference type="RefSeq" id="WP_312747759.1">
    <property type="nucleotide sequence ID" value="NZ_CP116968.1"/>
</dbReference>
<name>A0AA96GKY6_9BACT</name>
<dbReference type="GO" id="GO:0006355">
    <property type="term" value="P:regulation of DNA-templated transcription"/>
    <property type="evidence" value="ECO:0007669"/>
    <property type="project" value="InterPro"/>
</dbReference>
<dbReference type="SMART" id="SM00421">
    <property type="entry name" value="HTH_LUXR"/>
    <property type="match status" value="1"/>
</dbReference>
<dbReference type="Proteomes" id="UP001302494">
    <property type="component" value="Chromosome"/>
</dbReference>
<evidence type="ECO:0000259" key="5">
    <source>
        <dbReference type="PROSITE" id="PS50110"/>
    </source>
</evidence>
<dbReference type="InterPro" id="IPR000792">
    <property type="entry name" value="Tscrpt_reg_LuxR_C"/>
</dbReference>
<dbReference type="PROSITE" id="PS00622">
    <property type="entry name" value="HTH_LUXR_1"/>
    <property type="match status" value="1"/>
</dbReference>
<dbReference type="PRINTS" id="PR00038">
    <property type="entry name" value="HTHLUXR"/>
</dbReference>
<dbReference type="PANTHER" id="PTHR43214">
    <property type="entry name" value="TWO-COMPONENT RESPONSE REGULATOR"/>
    <property type="match status" value="1"/>
</dbReference>
<dbReference type="AlphaFoldDB" id="A0AA96GKY6"/>
<dbReference type="InterPro" id="IPR039420">
    <property type="entry name" value="WalR-like"/>
</dbReference>
<dbReference type="CDD" id="cd17535">
    <property type="entry name" value="REC_NarL-like"/>
    <property type="match status" value="1"/>
</dbReference>
<dbReference type="InterPro" id="IPR001789">
    <property type="entry name" value="Sig_transdc_resp-reg_receiver"/>
</dbReference>
<dbReference type="SUPFAM" id="SSF52172">
    <property type="entry name" value="CheY-like"/>
    <property type="match status" value="1"/>
</dbReference>
<feature type="modified residue" description="4-aspartylphosphate" evidence="3">
    <location>
        <position position="76"/>
    </location>
</feature>